<dbReference type="EMBL" id="CP064786">
    <property type="protein sequence ID" value="QSG03428.1"/>
    <property type="molecule type" value="Genomic_DNA"/>
</dbReference>
<feature type="transmembrane region" description="Helical" evidence="1">
    <location>
        <begin position="12"/>
        <end position="34"/>
    </location>
</feature>
<sequence>MDAMIEVLALPGYVQAAILVSVVLVEAVVFYVGYGVLEENLAPTVIEHIQQA</sequence>
<dbReference type="InterPro" id="IPR055934">
    <property type="entry name" value="DUF7512"/>
</dbReference>
<name>A0A897MTR6_9EURY</name>
<evidence type="ECO:0000256" key="1">
    <source>
        <dbReference type="SAM" id="Phobius"/>
    </source>
</evidence>
<organism evidence="2 3">
    <name type="scientific">Natranaeroarchaeum sulfidigenes</name>
    <dbReference type="NCBI Taxonomy" id="2784880"/>
    <lineage>
        <taxon>Archaea</taxon>
        <taxon>Methanobacteriati</taxon>
        <taxon>Methanobacteriota</taxon>
        <taxon>Stenosarchaea group</taxon>
        <taxon>Halobacteria</taxon>
        <taxon>Halobacteriales</taxon>
        <taxon>Natronoarchaeaceae</taxon>
        <taxon>Natranaeroarchaeum</taxon>
    </lineage>
</organism>
<dbReference type="AlphaFoldDB" id="A0A897MTR6"/>
<gene>
    <name evidence="2" type="ORF">AArcS_2231</name>
</gene>
<dbReference type="KEGG" id="hara:AArcS_2231"/>
<protein>
    <submittedName>
        <fullName evidence="2">Uncharacterized protein</fullName>
    </submittedName>
</protein>
<evidence type="ECO:0000313" key="2">
    <source>
        <dbReference type="EMBL" id="QSG03428.1"/>
    </source>
</evidence>
<dbReference type="Pfam" id="PF24352">
    <property type="entry name" value="DUF7512"/>
    <property type="match status" value="1"/>
</dbReference>
<accession>A0A897MTR6</accession>
<keyword evidence="1" id="KW-1133">Transmembrane helix</keyword>
<evidence type="ECO:0000313" key="3">
    <source>
        <dbReference type="Proteomes" id="UP000663586"/>
    </source>
</evidence>
<keyword evidence="1" id="KW-0472">Membrane</keyword>
<dbReference type="Proteomes" id="UP000663586">
    <property type="component" value="Chromosome"/>
</dbReference>
<keyword evidence="1" id="KW-0812">Transmembrane</keyword>
<keyword evidence="3" id="KW-1185">Reference proteome</keyword>
<reference evidence="2" key="1">
    <citation type="submission" date="2020-11" db="EMBL/GenBank/DDBJ databases">
        <title>Carbohydrate-dependent, anaerobic sulfur respiration: A novel catabolism in halophilic archaea.</title>
        <authorList>
            <person name="Sorokin D.Y."/>
            <person name="Messina E."/>
            <person name="Smedile F."/>
            <person name="La Cono V."/>
            <person name="Hallsworth J.E."/>
            <person name="Yakimov M.M."/>
        </authorList>
    </citation>
    <scope>NUCLEOTIDE SEQUENCE</scope>
    <source>
        <strain evidence="2">AArc-S</strain>
    </source>
</reference>
<proteinExistence type="predicted"/>